<dbReference type="Proteomes" id="UP000053841">
    <property type="component" value="Unassembled WGS sequence"/>
</dbReference>
<gene>
    <name evidence="2" type="ORF">COCCADRAFT_110879</name>
</gene>
<dbReference type="KEGG" id="bze:COCCADRAFT_110879"/>
<reference evidence="2 3" key="1">
    <citation type="journal article" date="2013" name="PLoS Genet.">
        <title>Comparative genome structure, secondary metabolite, and effector coding capacity across Cochliobolus pathogens.</title>
        <authorList>
            <person name="Condon B.J."/>
            <person name="Leng Y."/>
            <person name="Wu D."/>
            <person name="Bushley K.E."/>
            <person name="Ohm R.A."/>
            <person name="Otillar R."/>
            <person name="Martin J."/>
            <person name="Schackwitz W."/>
            <person name="Grimwood J."/>
            <person name="MohdZainudin N."/>
            <person name="Xue C."/>
            <person name="Wang R."/>
            <person name="Manning V.A."/>
            <person name="Dhillon B."/>
            <person name="Tu Z.J."/>
            <person name="Steffenson B.J."/>
            <person name="Salamov A."/>
            <person name="Sun H."/>
            <person name="Lowry S."/>
            <person name="LaButti K."/>
            <person name="Han J."/>
            <person name="Copeland A."/>
            <person name="Lindquist E."/>
            <person name="Barry K."/>
            <person name="Schmutz J."/>
            <person name="Baker S.E."/>
            <person name="Ciuffetti L.M."/>
            <person name="Grigoriev I.V."/>
            <person name="Zhong S."/>
            <person name="Turgeon B.G."/>
        </authorList>
    </citation>
    <scope>NUCLEOTIDE SEQUENCE [LARGE SCALE GENOMIC DNA]</scope>
    <source>
        <strain evidence="2 3">26-R-13</strain>
    </source>
</reference>
<dbReference type="RefSeq" id="XP_007717948.1">
    <property type="nucleotide sequence ID" value="XM_007719758.1"/>
</dbReference>
<proteinExistence type="predicted"/>
<organism evidence="2 3">
    <name type="scientific">Cochliobolus carbonum (strain 26-R-13)</name>
    <name type="common">Maize leaf spot fungus</name>
    <name type="synonym">Bipolaris zeicola</name>
    <dbReference type="NCBI Taxonomy" id="930089"/>
    <lineage>
        <taxon>Eukaryota</taxon>
        <taxon>Fungi</taxon>
        <taxon>Dikarya</taxon>
        <taxon>Ascomycota</taxon>
        <taxon>Pezizomycotina</taxon>
        <taxon>Dothideomycetes</taxon>
        <taxon>Pleosporomycetidae</taxon>
        <taxon>Pleosporales</taxon>
        <taxon>Pleosporineae</taxon>
        <taxon>Pleosporaceae</taxon>
        <taxon>Bipolaris</taxon>
    </lineage>
</organism>
<evidence type="ECO:0000313" key="3">
    <source>
        <dbReference type="Proteomes" id="UP000053841"/>
    </source>
</evidence>
<evidence type="ECO:0000256" key="1">
    <source>
        <dbReference type="SAM" id="MobiDB-lite"/>
    </source>
</evidence>
<evidence type="ECO:0000313" key="2">
    <source>
        <dbReference type="EMBL" id="EUC27747.1"/>
    </source>
</evidence>
<sequence>RALIKVYPRDEPRTPPYADPDSSPLTATPTTPRSLIKFANKTESLLYKEESCDLDRVERLAKAAVVNAHLLASATEELHNLIAAARERRNRQSSSRKQIIKGGVLIAGGARSAINRRAQQDAEKAIRQAAR</sequence>
<name>W6XKM8_COCC2</name>
<feature type="non-terminal residue" evidence="2">
    <location>
        <position position="1"/>
    </location>
</feature>
<dbReference type="GeneID" id="19144190"/>
<dbReference type="AlphaFoldDB" id="W6XKM8"/>
<keyword evidence="3" id="KW-1185">Reference proteome</keyword>
<accession>W6XKM8</accession>
<dbReference type="EMBL" id="KI964882">
    <property type="protein sequence ID" value="EUC27747.1"/>
    <property type="molecule type" value="Genomic_DNA"/>
</dbReference>
<dbReference type="HOGENOM" id="CLU_1932491_0_0_1"/>
<feature type="region of interest" description="Disordered" evidence="1">
    <location>
        <begin position="1"/>
        <end position="31"/>
    </location>
</feature>
<protein>
    <submittedName>
        <fullName evidence="2">Uncharacterized protein</fullName>
    </submittedName>
</protein>